<organism evidence="1 2">
    <name type="scientific">Salix dunnii</name>
    <dbReference type="NCBI Taxonomy" id="1413687"/>
    <lineage>
        <taxon>Eukaryota</taxon>
        <taxon>Viridiplantae</taxon>
        <taxon>Streptophyta</taxon>
        <taxon>Embryophyta</taxon>
        <taxon>Tracheophyta</taxon>
        <taxon>Spermatophyta</taxon>
        <taxon>Magnoliopsida</taxon>
        <taxon>eudicotyledons</taxon>
        <taxon>Gunneridae</taxon>
        <taxon>Pentapetalae</taxon>
        <taxon>rosids</taxon>
        <taxon>fabids</taxon>
        <taxon>Malpighiales</taxon>
        <taxon>Salicaceae</taxon>
        <taxon>Saliceae</taxon>
        <taxon>Salix</taxon>
    </lineage>
</organism>
<keyword evidence="2" id="KW-1185">Reference proteome</keyword>
<proteinExistence type="predicted"/>
<sequence length="173" mass="19543">MDRYERRENGGKTYGKRQYQCSCHLLRLAKLARKRGRRSVMTVLMIPGWATPSIADSLDPSPSTAICLVSCTPSFGILQTTLEELFALCFSPVRSSSSKISASHYGMLYHTWSPIFLCLLLERTWFLFSIHNCLFSVEAPPKDGLPHVEVFTFNTSIRGHMSFDLSLLVAVEF</sequence>
<dbReference type="AlphaFoldDB" id="A0A835JFL6"/>
<accession>A0A835JFL6</accession>
<dbReference type="OrthoDB" id="6019893at2759"/>
<evidence type="ECO:0000313" key="2">
    <source>
        <dbReference type="Proteomes" id="UP000657918"/>
    </source>
</evidence>
<dbReference type="Proteomes" id="UP000657918">
    <property type="component" value="Unassembled WGS sequence"/>
</dbReference>
<protein>
    <submittedName>
        <fullName evidence="1">Uncharacterized protein</fullName>
    </submittedName>
</protein>
<reference evidence="1 2" key="1">
    <citation type="submission" date="2020-10" db="EMBL/GenBank/DDBJ databases">
        <title>Plant Genome Project.</title>
        <authorList>
            <person name="Zhang R.-G."/>
        </authorList>
    </citation>
    <scope>NUCLEOTIDE SEQUENCE [LARGE SCALE GENOMIC DNA]</scope>
    <source>
        <strain evidence="1">FAFU-HL-1</strain>
        <tissue evidence="1">Leaf</tissue>
    </source>
</reference>
<evidence type="ECO:0000313" key="1">
    <source>
        <dbReference type="EMBL" id="KAF9667629.1"/>
    </source>
</evidence>
<name>A0A835JFL6_9ROSI</name>
<gene>
    <name evidence="1" type="ORF">SADUNF_Sadunf15G0043500</name>
</gene>
<dbReference type="EMBL" id="JADGMS010000015">
    <property type="protein sequence ID" value="KAF9667629.1"/>
    <property type="molecule type" value="Genomic_DNA"/>
</dbReference>
<comment type="caution">
    <text evidence="1">The sequence shown here is derived from an EMBL/GenBank/DDBJ whole genome shotgun (WGS) entry which is preliminary data.</text>
</comment>